<comment type="catalytic activity">
    <reaction evidence="9">
        <text>NADP(+) + H2O = ADP-D-ribose 2'-phosphate + nicotinamide + H(+)</text>
        <dbReference type="Rhea" id="RHEA:19849"/>
        <dbReference type="ChEBI" id="CHEBI:15377"/>
        <dbReference type="ChEBI" id="CHEBI:15378"/>
        <dbReference type="ChEBI" id="CHEBI:17154"/>
        <dbReference type="ChEBI" id="CHEBI:58349"/>
        <dbReference type="ChEBI" id="CHEBI:58673"/>
    </reaction>
    <physiologicalReaction direction="left-to-right" evidence="9">
        <dbReference type="Rhea" id="RHEA:19850"/>
    </physiologicalReaction>
</comment>
<dbReference type="GO" id="GO:0005737">
    <property type="term" value="C:cytoplasm"/>
    <property type="evidence" value="ECO:0007669"/>
    <property type="project" value="UniProtKB-SubCell"/>
</dbReference>
<dbReference type="PANTHER" id="PTHR22998:SF1">
    <property type="entry name" value="NAD(+) HYDROLASE SARM1"/>
    <property type="match status" value="1"/>
</dbReference>
<evidence type="ECO:0000256" key="2">
    <source>
        <dbReference type="ARBA" id="ARBA00022490"/>
    </source>
</evidence>
<dbReference type="Pfam" id="PF13676">
    <property type="entry name" value="TIR_2"/>
    <property type="match status" value="1"/>
</dbReference>
<dbReference type="InterPro" id="IPR013761">
    <property type="entry name" value="SAM/pointed_sf"/>
</dbReference>
<evidence type="ECO:0000256" key="5">
    <source>
        <dbReference type="ARBA" id="ARBA00024128"/>
    </source>
</evidence>
<evidence type="ECO:0000259" key="11">
    <source>
        <dbReference type="PROSITE" id="PS50105"/>
    </source>
</evidence>
<evidence type="ECO:0000256" key="4">
    <source>
        <dbReference type="ARBA" id="ARBA00022801"/>
    </source>
</evidence>
<evidence type="ECO:0000256" key="3">
    <source>
        <dbReference type="ARBA" id="ARBA00022737"/>
    </source>
</evidence>
<dbReference type="GO" id="GO:0030425">
    <property type="term" value="C:dendrite"/>
    <property type="evidence" value="ECO:0007669"/>
    <property type="project" value="TreeGrafter"/>
</dbReference>
<dbReference type="AlphaFoldDB" id="S4REH3"/>
<dbReference type="Ensembl" id="ENSPMAT00000003620.1">
    <property type="protein sequence ID" value="ENSPMAP00000003605.1"/>
    <property type="gene ID" value="ENSPMAG00000003311.1"/>
</dbReference>
<feature type="domain" description="SAM" evidence="11">
    <location>
        <begin position="48"/>
        <end position="112"/>
    </location>
</feature>
<keyword evidence="2" id="KW-0963">Cytoplasm</keyword>
<dbReference type="PROSITE" id="PS50105">
    <property type="entry name" value="SAM_DOMAIN"/>
    <property type="match status" value="1"/>
</dbReference>
<dbReference type="SUPFAM" id="SSF47769">
    <property type="entry name" value="SAM/Pointed domain"/>
    <property type="match status" value="2"/>
</dbReference>
<proteinExistence type="predicted"/>
<dbReference type="GO" id="GO:0035591">
    <property type="term" value="F:signaling adaptor activity"/>
    <property type="evidence" value="ECO:0007669"/>
    <property type="project" value="InterPro"/>
</dbReference>
<keyword evidence="4" id="KW-0378">Hydrolase</keyword>
<dbReference type="SUPFAM" id="SSF52200">
    <property type="entry name" value="Toll/Interleukin receptor TIR domain"/>
    <property type="match status" value="1"/>
</dbReference>
<sequence>FQEIGVVQSLKRLVSYSSSGTACRLAHRTLTILGEEPPVRLPTTVPSWRPTHVQAWLRQVGFCKYAPLFQELQVDGDLLLLLSEQDLSGDFAMKESVTRRRFLRELAELKTYADYSACDGSKLCEWLNRVGPGFRRYTYGLLRAGVTRPFLAQLTDAQLTDDCCVDNGVHRATILTAAAGGNKRACVHVSVRGDRPDVFISYRRATGSQMASLLKVHLQLHGFSAFLDVEKLTSGKFEEKLLASVRAAQSFLLVLTPKALDKCMQDVDHKDWVHKEIVTALQSKKNIVPVYDKFEWPDPSSLPEDMRGILKFNGIKWSHEYQDATIEKIVRFLK</sequence>
<reference evidence="12" key="2">
    <citation type="submission" date="2025-09" db="UniProtKB">
        <authorList>
            <consortium name="Ensembl"/>
        </authorList>
    </citation>
    <scope>IDENTIFICATION</scope>
</reference>
<dbReference type="InterPro" id="IPR039184">
    <property type="entry name" value="SARM1"/>
</dbReference>
<dbReference type="Gene3D" id="1.10.150.50">
    <property type="entry name" value="Transcription Factor, Ets-1"/>
    <property type="match status" value="2"/>
</dbReference>
<dbReference type="InterPro" id="IPR001660">
    <property type="entry name" value="SAM"/>
</dbReference>
<evidence type="ECO:0000256" key="9">
    <source>
        <dbReference type="ARBA" id="ARBA00049009"/>
    </source>
</evidence>
<dbReference type="GO" id="GO:0048678">
    <property type="term" value="P:response to axon injury"/>
    <property type="evidence" value="ECO:0007669"/>
    <property type="project" value="InterPro"/>
</dbReference>
<evidence type="ECO:0000256" key="7">
    <source>
        <dbReference type="ARBA" id="ARBA00032222"/>
    </source>
</evidence>
<comment type="catalytic activity">
    <reaction evidence="8">
        <text>NAD(+) = cyclic ADP-beta-D-ribose + nicotinamide + H(+)</text>
        <dbReference type="Rhea" id="RHEA:38611"/>
        <dbReference type="ChEBI" id="CHEBI:15378"/>
        <dbReference type="ChEBI" id="CHEBI:17154"/>
        <dbReference type="ChEBI" id="CHEBI:57540"/>
        <dbReference type="ChEBI" id="CHEBI:73672"/>
    </reaction>
    <physiologicalReaction direction="left-to-right" evidence="8">
        <dbReference type="Rhea" id="RHEA:38612"/>
    </physiologicalReaction>
</comment>
<dbReference type="GO" id="GO:0048679">
    <property type="term" value="P:regulation of axon regeneration"/>
    <property type="evidence" value="ECO:0007669"/>
    <property type="project" value="Ensembl"/>
</dbReference>
<dbReference type="Gene3D" id="3.40.50.10140">
    <property type="entry name" value="Toll/interleukin-1 receptor homology (TIR) domain"/>
    <property type="match status" value="1"/>
</dbReference>
<dbReference type="PROSITE" id="PS50104">
    <property type="entry name" value="TIR"/>
    <property type="match status" value="1"/>
</dbReference>
<dbReference type="InterPro" id="IPR035897">
    <property type="entry name" value="Toll_tir_struct_dom_sf"/>
</dbReference>
<name>S4REH3_PETMA</name>
<keyword evidence="3" id="KW-0677">Repeat</keyword>
<evidence type="ECO:0000256" key="8">
    <source>
        <dbReference type="ARBA" id="ARBA00048388"/>
    </source>
</evidence>
<dbReference type="HOGENOM" id="CLU_034032_1_0_1"/>
<dbReference type="GO" id="GO:0007165">
    <property type="term" value="P:signal transduction"/>
    <property type="evidence" value="ECO:0007669"/>
    <property type="project" value="InterPro"/>
</dbReference>
<dbReference type="GeneTree" id="ENSGT00390000004155"/>
<comment type="subcellular location">
    <subcellularLocation>
        <location evidence="1">Cytoplasm</location>
    </subcellularLocation>
</comment>
<protein>
    <recommendedName>
        <fullName evidence="5">NAD(+) hydrolase SARM1</fullName>
    </recommendedName>
    <alternativeName>
        <fullName evidence="7">NADP(+) hydrolase SARM1</fullName>
    </alternativeName>
    <alternativeName>
        <fullName evidence="6">Sterile alpha and TIR motif-containing protein 1</fullName>
    </alternativeName>
</protein>
<dbReference type="Pfam" id="PF07647">
    <property type="entry name" value="SAM_2"/>
    <property type="match status" value="2"/>
</dbReference>
<dbReference type="SMART" id="SM00255">
    <property type="entry name" value="TIR"/>
    <property type="match status" value="1"/>
</dbReference>
<accession>S4REH3</accession>
<dbReference type="GO" id="GO:0034128">
    <property type="term" value="P:negative regulation of MyD88-independent toll-like receptor signaling pathway"/>
    <property type="evidence" value="ECO:0007669"/>
    <property type="project" value="InterPro"/>
</dbReference>
<organism evidence="12">
    <name type="scientific">Petromyzon marinus</name>
    <name type="common">Sea lamprey</name>
    <dbReference type="NCBI Taxonomy" id="7757"/>
    <lineage>
        <taxon>Eukaryota</taxon>
        <taxon>Metazoa</taxon>
        <taxon>Chordata</taxon>
        <taxon>Craniata</taxon>
        <taxon>Vertebrata</taxon>
        <taxon>Cyclostomata</taxon>
        <taxon>Hyperoartia</taxon>
        <taxon>Petromyzontiformes</taxon>
        <taxon>Petromyzontidae</taxon>
        <taxon>Petromyzon</taxon>
    </lineage>
</organism>
<evidence type="ECO:0000256" key="1">
    <source>
        <dbReference type="ARBA" id="ARBA00004496"/>
    </source>
</evidence>
<dbReference type="InterPro" id="IPR000157">
    <property type="entry name" value="TIR_dom"/>
</dbReference>
<dbReference type="STRING" id="7757.ENSPMAP00000003605"/>
<dbReference type="SMART" id="SM00454">
    <property type="entry name" value="SAM"/>
    <property type="match status" value="2"/>
</dbReference>
<evidence type="ECO:0000256" key="6">
    <source>
        <dbReference type="ARBA" id="ARBA00031160"/>
    </source>
</evidence>
<dbReference type="PANTHER" id="PTHR22998">
    <property type="entry name" value="SARM1"/>
    <property type="match status" value="1"/>
</dbReference>
<dbReference type="GO" id="GO:0019677">
    <property type="term" value="P:NAD+ catabolic process"/>
    <property type="evidence" value="ECO:0007669"/>
    <property type="project" value="Ensembl"/>
</dbReference>
<dbReference type="OMA" id="AFDHQKN"/>
<reference evidence="12" key="1">
    <citation type="submission" date="2025-08" db="UniProtKB">
        <authorList>
            <consortium name="Ensembl"/>
        </authorList>
    </citation>
    <scope>IDENTIFICATION</scope>
</reference>
<feature type="domain" description="TIR" evidence="10">
    <location>
        <begin position="194"/>
        <end position="334"/>
    </location>
</feature>
<evidence type="ECO:0000313" key="12">
    <source>
        <dbReference type="Ensembl" id="ENSPMAP00000003605.1"/>
    </source>
</evidence>
<evidence type="ECO:0000259" key="10">
    <source>
        <dbReference type="PROSITE" id="PS50104"/>
    </source>
</evidence>
<dbReference type="GO" id="GO:0003953">
    <property type="term" value="F:NAD+ nucleosidase activity"/>
    <property type="evidence" value="ECO:0007669"/>
    <property type="project" value="Ensembl"/>
</dbReference>